<evidence type="ECO:0000313" key="3">
    <source>
        <dbReference type="Proteomes" id="UP000198921"/>
    </source>
</evidence>
<evidence type="ECO:0000259" key="1">
    <source>
        <dbReference type="Pfam" id="PF02036"/>
    </source>
</evidence>
<dbReference type="STRING" id="1137993.SAMN05660209_04690"/>
<dbReference type="SUPFAM" id="SSF55718">
    <property type="entry name" value="SCP-like"/>
    <property type="match status" value="1"/>
</dbReference>
<accession>A0A1H3QC10</accession>
<dbReference type="Proteomes" id="UP000198921">
    <property type="component" value="Unassembled WGS sequence"/>
</dbReference>
<sequence length="124" mass="13348">MTAIDDFFADLERRGHEPMLRRLSATVRWDILDGDRIDHRLVRIEHGDVMVAASDEPADCVIIAERAVCDDVVSGRTSALAALLRGAAAIDGDFELMVLAQRLLPRTPGASGGRAVVAAEGRPS</sequence>
<dbReference type="EMBL" id="FNOT01000021">
    <property type="protein sequence ID" value="SDZ10628.1"/>
    <property type="molecule type" value="Genomic_DNA"/>
</dbReference>
<name>A0A1H3QC10_9ACTN</name>
<keyword evidence="3" id="KW-1185">Reference proteome</keyword>
<proteinExistence type="predicted"/>
<reference evidence="3" key="1">
    <citation type="submission" date="2016-10" db="EMBL/GenBank/DDBJ databases">
        <authorList>
            <person name="Varghese N."/>
            <person name="Submissions S."/>
        </authorList>
    </citation>
    <scope>NUCLEOTIDE SEQUENCE [LARGE SCALE GENOMIC DNA]</scope>
    <source>
        <strain evidence="3">DSM 45422</strain>
    </source>
</reference>
<protein>
    <submittedName>
        <fullName evidence="2">SCP-2 sterol transfer family protein</fullName>
    </submittedName>
</protein>
<dbReference type="Pfam" id="PF02036">
    <property type="entry name" value="SCP2"/>
    <property type="match status" value="1"/>
</dbReference>
<dbReference type="AlphaFoldDB" id="A0A1H3QC10"/>
<dbReference type="InterPro" id="IPR036527">
    <property type="entry name" value="SCP2_sterol-bd_dom_sf"/>
</dbReference>
<organism evidence="2 3">
    <name type="scientific">Geodermatophilus africanus</name>
    <dbReference type="NCBI Taxonomy" id="1137993"/>
    <lineage>
        <taxon>Bacteria</taxon>
        <taxon>Bacillati</taxon>
        <taxon>Actinomycetota</taxon>
        <taxon>Actinomycetes</taxon>
        <taxon>Geodermatophilales</taxon>
        <taxon>Geodermatophilaceae</taxon>
        <taxon>Geodermatophilus</taxon>
    </lineage>
</organism>
<dbReference type="RefSeq" id="WP_170856939.1">
    <property type="nucleotide sequence ID" value="NZ_FNOT01000021.1"/>
</dbReference>
<feature type="domain" description="SCP2" evidence="1">
    <location>
        <begin position="12"/>
        <end position="104"/>
    </location>
</feature>
<dbReference type="Gene3D" id="3.30.1050.10">
    <property type="entry name" value="SCP2 sterol-binding domain"/>
    <property type="match status" value="1"/>
</dbReference>
<gene>
    <name evidence="2" type="ORF">SAMN05660209_04690</name>
</gene>
<evidence type="ECO:0000313" key="2">
    <source>
        <dbReference type="EMBL" id="SDZ10628.1"/>
    </source>
</evidence>
<dbReference type="InterPro" id="IPR003033">
    <property type="entry name" value="SCP2_sterol-bd_dom"/>
</dbReference>